<evidence type="ECO:0000256" key="1">
    <source>
        <dbReference type="ARBA" id="ARBA00022448"/>
    </source>
</evidence>
<keyword evidence="8" id="KW-1185">Reference proteome</keyword>
<proteinExistence type="predicted"/>
<dbReference type="InterPro" id="IPR003439">
    <property type="entry name" value="ABC_transporter-like_ATP-bd"/>
</dbReference>
<evidence type="ECO:0000259" key="6">
    <source>
        <dbReference type="PROSITE" id="PS50893"/>
    </source>
</evidence>
<evidence type="ECO:0000256" key="4">
    <source>
        <dbReference type="ARBA" id="ARBA00022840"/>
    </source>
</evidence>
<dbReference type="InterPro" id="IPR050107">
    <property type="entry name" value="ABC_carbohydrate_import_ATPase"/>
</dbReference>
<dbReference type="GO" id="GO:0005524">
    <property type="term" value="F:ATP binding"/>
    <property type="evidence" value="ECO:0007669"/>
    <property type="project" value="UniProtKB-KW"/>
</dbReference>
<dbReference type="Gene3D" id="3.40.50.300">
    <property type="entry name" value="P-loop containing nucleotide triphosphate hydrolases"/>
    <property type="match status" value="2"/>
</dbReference>
<accession>A0ABU1UF29</accession>
<dbReference type="PROSITE" id="PS50893">
    <property type="entry name" value="ABC_TRANSPORTER_2"/>
    <property type="match status" value="2"/>
</dbReference>
<evidence type="ECO:0000313" key="8">
    <source>
        <dbReference type="Proteomes" id="UP001252243"/>
    </source>
</evidence>
<dbReference type="RefSeq" id="WP_310059174.1">
    <property type="nucleotide sequence ID" value="NZ_JAVDVQ010000014.1"/>
</dbReference>
<dbReference type="PANTHER" id="PTHR43790">
    <property type="entry name" value="CARBOHYDRATE TRANSPORT ATP-BINDING PROTEIN MG119-RELATED"/>
    <property type="match status" value="1"/>
</dbReference>
<feature type="domain" description="ABC transporter" evidence="6">
    <location>
        <begin position="27"/>
        <end position="263"/>
    </location>
</feature>
<keyword evidence="3" id="KW-0547">Nucleotide-binding</keyword>
<feature type="domain" description="ABC transporter" evidence="6">
    <location>
        <begin position="282"/>
        <end position="520"/>
    </location>
</feature>
<dbReference type="CDD" id="cd03216">
    <property type="entry name" value="ABC_Carb_Monos_I"/>
    <property type="match status" value="1"/>
</dbReference>
<evidence type="ECO:0000256" key="3">
    <source>
        <dbReference type="ARBA" id="ARBA00022741"/>
    </source>
</evidence>
<feature type="region of interest" description="Disordered" evidence="5">
    <location>
        <begin position="1"/>
        <end position="22"/>
    </location>
</feature>
<keyword evidence="1" id="KW-0813">Transport</keyword>
<name>A0ABU1UF29_9MICC</name>
<dbReference type="PANTHER" id="PTHR43790:SF9">
    <property type="entry name" value="GALACTOFURANOSE TRANSPORTER ATP-BINDING PROTEIN YTFR"/>
    <property type="match status" value="1"/>
</dbReference>
<protein>
    <submittedName>
        <fullName evidence="7">Ribose transport system ATP-binding protein</fullName>
    </submittedName>
</protein>
<evidence type="ECO:0000313" key="7">
    <source>
        <dbReference type="EMBL" id="MDR7083806.1"/>
    </source>
</evidence>
<evidence type="ECO:0000256" key="2">
    <source>
        <dbReference type="ARBA" id="ARBA00022737"/>
    </source>
</evidence>
<evidence type="ECO:0000256" key="5">
    <source>
        <dbReference type="SAM" id="MobiDB-lite"/>
    </source>
</evidence>
<dbReference type="SUPFAM" id="SSF52540">
    <property type="entry name" value="P-loop containing nucleoside triphosphate hydrolases"/>
    <property type="match status" value="2"/>
</dbReference>
<reference evidence="7 8" key="1">
    <citation type="submission" date="2023-07" db="EMBL/GenBank/DDBJ databases">
        <title>Sorghum-associated microbial communities from plants grown in Nebraska, USA.</title>
        <authorList>
            <person name="Schachtman D."/>
        </authorList>
    </citation>
    <scope>NUCLEOTIDE SEQUENCE [LARGE SCALE GENOMIC DNA]</scope>
    <source>
        <strain evidence="7 8">BE167</strain>
    </source>
</reference>
<keyword evidence="2" id="KW-0677">Repeat</keyword>
<sequence length="526" mass="56540">MDNHKEPDALSASGALDSGPAAPPPILEVRGLTKSFFGIPVLKDAHLSLHRGQVHGLMGENGAGKSTLMKVLAGVYQPDAGTVLLEGQEVNFSHPTKAHEAGLSSVFQEFNLLPDRTVAENIYLGREPRRGLLVNKALMNSKTAELLESVGITAIRPTMQVRSLTVAEQQVVEIAKAVSYDARIISMDEPTAALAGAEVELLYEIVARLRERGTAILYVSHRLREVFDLCDVITVLKDGKVVSTKPASELDDARLVRLMVGRPISAFFPDKLPPENVDADGVEEEPILELQGAGNGQLDGINLSIRPGEIVGLAGLQGSGRTELLHGIFGAAPFTRGTMKMAGKELLPKSPRQGVRARMALITEDRKAEGLSLNQSILDNALSVIRSVFPRRTGAVRTEIPGVFSSLEVIARDLDQEVQYLSGGNQQKVVLAKWLAIRPRLVLLDEPTRGIDVGAKVAVYRLMRQLAAEGKAILMVSSELPEVIGMSDRILVMRDGRLVGELPAGTSEEAILQLGTGARTAPEGEA</sequence>
<dbReference type="InterPro" id="IPR027417">
    <property type="entry name" value="P-loop_NTPase"/>
</dbReference>
<dbReference type="SMART" id="SM00382">
    <property type="entry name" value="AAA"/>
    <property type="match status" value="2"/>
</dbReference>
<dbReference type="EMBL" id="JAVDVQ010000014">
    <property type="protein sequence ID" value="MDR7083806.1"/>
    <property type="molecule type" value="Genomic_DNA"/>
</dbReference>
<organism evidence="7 8">
    <name type="scientific">Arthrobacter ginsengisoli</name>
    <dbReference type="NCBI Taxonomy" id="1356565"/>
    <lineage>
        <taxon>Bacteria</taxon>
        <taxon>Bacillati</taxon>
        <taxon>Actinomycetota</taxon>
        <taxon>Actinomycetes</taxon>
        <taxon>Micrococcales</taxon>
        <taxon>Micrococcaceae</taxon>
        <taxon>Arthrobacter</taxon>
    </lineage>
</organism>
<dbReference type="PROSITE" id="PS00211">
    <property type="entry name" value="ABC_TRANSPORTER_1"/>
    <property type="match status" value="1"/>
</dbReference>
<gene>
    <name evidence="7" type="ORF">J2X01_003106</name>
</gene>
<dbReference type="InterPro" id="IPR017871">
    <property type="entry name" value="ABC_transporter-like_CS"/>
</dbReference>
<comment type="caution">
    <text evidence="7">The sequence shown here is derived from an EMBL/GenBank/DDBJ whole genome shotgun (WGS) entry which is preliminary data.</text>
</comment>
<dbReference type="Pfam" id="PF00005">
    <property type="entry name" value="ABC_tran"/>
    <property type="match status" value="2"/>
</dbReference>
<dbReference type="Proteomes" id="UP001252243">
    <property type="component" value="Unassembled WGS sequence"/>
</dbReference>
<keyword evidence="4 7" id="KW-0067">ATP-binding</keyword>
<dbReference type="CDD" id="cd03215">
    <property type="entry name" value="ABC_Carb_Monos_II"/>
    <property type="match status" value="1"/>
</dbReference>
<dbReference type="InterPro" id="IPR003593">
    <property type="entry name" value="AAA+_ATPase"/>
</dbReference>